<protein>
    <submittedName>
        <fullName evidence="1">HAD family phosphatase</fullName>
    </submittedName>
</protein>
<organism evidence="1 2">
    <name type="scientific">Holdemanella biformis</name>
    <dbReference type="NCBI Taxonomy" id="1735"/>
    <lineage>
        <taxon>Bacteria</taxon>
        <taxon>Bacillati</taxon>
        <taxon>Bacillota</taxon>
        <taxon>Erysipelotrichia</taxon>
        <taxon>Erysipelotrichales</taxon>
        <taxon>Erysipelotrichaceae</taxon>
        <taxon>Holdemanella</taxon>
    </lineage>
</organism>
<dbReference type="SUPFAM" id="SSF56784">
    <property type="entry name" value="HAD-like"/>
    <property type="match status" value="1"/>
</dbReference>
<dbReference type="Gene3D" id="3.30.1240.10">
    <property type="match status" value="1"/>
</dbReference>
<dbReference type="GO" id="GO:0016791">
    <property type="term" value="F:phosphatase activity"/>
    <property type="evidence" value="ECO:0007669"/>
    <property type="project" value="TreeGrafter"/>
</dbReference>
<dbReference type="Proteomes" id="UP000285274">
    <property type="component" value="Unassembled WGS sequence"/>
</dbReference>
<gene>
    <name evidence="1" type="ORF">DWX92_03320</name>
</gene>
<dbReference type="SFLD" id="SFLDG01140">
    <property type="entry name" value="C2.B:_Phosphomannomutase_and_P"/>
    <property type="match status" value="1"/>
</dbReference>
<dbReference type="EMBL" id="QRVM01000008">
    <property type="protein sequence ID" value="RGS48023.1"/>
    <property type="molecule type" value="Genomic_DNA"/>
</dbReference>
<dbReference type="PANTHER" id="PTHR10000:SF25">
    <property type="entry name" value="PHOSPHATASE YKRA-RELATED"/>
    <property type="match status" value="1"/>
</dbReference>
<name>A0A412J6P3_9FIRM</name>
<dbReference type="Gene3D" id="3.40.50.1000">
    <property type="entry name" value="HAD superfamily/HAD-like"/>
    <property type="match status" value="1"/>
</dbReference>
<proteinExistence type="predicted"/>
<dbReference type="Pfam" id="PF08282">
    <property type="entry name" value="Hydrolase_3"/>
    <property type="match status" value="1"/>
</dbReference>
<dbReference type="RefSeq" id="WP_118319486.1">
    <property type="nucleotide sequence ID" value="NZ_QRVM01000008.1"/>
</dbReference>
<dbReference type="InterPro" id="IPR006379">
    <property type="entry name" value="HAD-SF_hydro_IIB"/>
</dbReference>
<sequence length="281" mass="31345">MTMNPELLFIDIDGTLFDHAKDAIPESAKEAILSAKSKGHKIFLSTGRPYADIDKEILDFPLDGMIVSCGAVVYVENKPIYCKTYPQDELITLVQFMLDNDIGFSLDGIHKNYLSKEAFICLSSLMFKNNEDSELSRAMMAKNNCFPFEDMKEEDLKAVVKISIFTKNKESCEKLFQRIPESLVGFMYKNNHLDLYNGEISIKGITKATGLKQITSYLNIPIEDTIAIGDSLNDLDILKVAGLSICMGNGADECKKIADFTTKDISDDGLAYALKHFNLAD</sequence>
<dbReference type="InterPro" id="IPR000150">
    <property type="entry name" value="Cof"/>
</dbReference>
<evidence type="ECO:0000313" key="2">
    <source>
        <dbReference type="Proteomes" id="UP000285274"/>
    </source>
</evidence>
<reference evidence="1 2" key="1">
    <citation type="submission" date="2018-08" db="EMBL/GenBank/DDBJ databases">
        <title>A genome reference for cultivated species of the human gut microbiota.</title>
        <authorList>
            <person name="Zou Y."/>
            <person name="Xue W."/>
            <person name="Luo G."/>
        </authorList>
    </citation>
    <scope>NUCLEOTIDE SEQUENCE [LARGE SCALE GENOMIC DNA]</scope>
    <source>
        <strain evidence="1 2">AF22-10AC</strain>
    </source>
</reference>
<comment type="caution">
    <text evidence="1">The sequence shown here is derived from an EMBL/GenBank/DDBJ whole genome shotgun (WGS) entry which is preliminary data.</text>
</comment>
<dbReference type="InterPro" id="IPR023214">
    <property type="entry name" value="HAD_sf"/>
</dbReference>
<dbReference type="AlphaFoldDB" id="A0A412J6P3"/>
<evidence type="ECO:0000313" key="1">
    <source>
        <dbReference type="EMBL" id="RGS48023.1"/>
    </source>
</evidence>
<dbReference type="GO" id="GO:0000287">
    <property type="term" value="F:magnesium ion binding"/>
    <property type="evidence" value="ECO:0007669"/>
    <property type="project" value="TreeGrafter"/>
</dbReference>
<dbReference type="InterPro" id="IPR036412">
    <property type="entry name" value="HAD-like_sf"/>
</dbReference>
<accession>A0A412J6P3</accession>
<dbReference type="NCBIfam" id="TIGR00099">
    <property type="entry name" value="Cof-subfamily"/>
    <property type="match status" value="1"/>
</dbReference>
<dbReference type="PANTHER" id="PTHR10000">
    <property type="entry name" value="PHOSPHOSERINE PHOSPHATASE"/>
    <property type="match status" value="1"/>
</dbReference>
<dbReference type="SFLD" id="SFLDS00003">
    <property type="entry name" value="Haloacid_Dehalogenase"/>
    <property type="match status" value="1"/>
</dbReference>
<dbReference type="NCBIfam" id="TIGR01484">
    <property type="entry name" value="HAD-SF-IIB"/>
    <property type="match status" value="1"/>
</dbReference>
<dbReference type="PROSITE" id="PS01229">
    <property type="entry name" value="COF_2"/>
    <property type="match status" value="1"/>
</dbReference>
<dbReference type="GO" id="GO:0005829">
    <property type="term" value="C:cytosol"/>
    <property type="evidence" value="ECO:0007669"/>
    <property type="project" value="TreeGrafter"/>
</dbReference>